<evidence type="ECO:0000259" key="7">
    <source>
        <dbReference type="SMART" id="SM00382"/>
    </source>
</evidence>
<dbReference type="SUPFAM" id="SSF52540">
    <property type="entry name" value="P-loop containing nucleoside triphosphate hydrolases"/>
    <property type="match status" value="1"/>
</dbReference>
<dbReference type="PANTHER" id="PTHR45644">
    <property type="entry name" value="AAA ATPASE, PUTATIVE (AFU_ORTHOLOGUE AFUA_2G12920)-RELATED-RELATED"/>
    <property type="match status" value="1"/>
</dbReference>
<dbReference type="InterPro" id="IPR003593">
    <property type="entry name" value="AAA+_ATPase"/>
</dbReference>
<evidence type="ECO:0000313" key="9">
    <source>
        <dbReference type="Proteomes" id="UP001360560"/>
    </source>
</evidence>
<keyword evidence="5" id="KW-0496">Mitochondrion</keyword>
<dbReference type="Gene3D" id="1.10.8.60">
    <property type="match status" value="1"/>
</dbReference>
<dbReference type="Gene3D" id="3.40.50.300">
    <property type="entry name" value="P-loop containing nucleotide triphosphate hydrolases"/>
    <property type="match status" value="1"/>
</dbReference>
<dbReference type="Pfam" id="PF17862">
    <property type="entry name" value="AAA_lid_3"/>
    <property type="match status" value="1"/>
</dbReference>
<dbReference type="GO" id="GO:0140570">
    <property type="term" value="P:extraction of mislocalized protein from mitochondrial outer membrane"/>
    <property type="evidence" value="ECO:0007669"/>
    <property type="project" value="TreeGrafter"/>
</dbReference>
<dbReference type="GO" id="GO:0016887">
    <property type="term" value="F:ATP hydrolysis activity"/>
    <property type="evidence" value="ECO:0007669"/>
    <property type="project" value="InterPro"/>
</dbReference>
<comment type="caution">
    <text evidence="8">The sequence shown here is derived from an EMBL/GenBank/DDBJ whole genome shotgun (WGS) entry which is preliminary data.</text>
</comment>
<evidence type="ECO:0000256" key="5">
    <source>
        <dbReference type="ARBA" id="ARBA00023128"/>
    </source>
</evidence>
<proteinExistence type="inferred from homology"/>
<dbReference type="InterPro" id="IPR051701">
    <property type="entry name" value="Mito_OM_Translocase_MSP1"/>
</dbReference>
<evidence type="ECO:0000256" key="2">
    <source>
        <dbReference type="ARBA" id="ARBA00022741"/>
    </source>
</evidence>
<dbReference type="Proteomes" id="UP001360560">
    <property type="component" value="Unassembled WGS sequence"/>
</dbReference>
<dbReference type="FunFam" id="3.40.50.300:FF:000538">
    <property type="entry name" value="ATPase family AAA domain-containing protein 1"/>
    <property type="match status" value="1"/>
</dbReference>
<dbReference type="GO" id="GO:0005741">
    <property type="term" value="C:mitochondrial outer membrane"/>
    <property type="evidence" value="ECO:0007669"/>
    <property type="project" value="UniProtKB-SubCell"/>
</dbReference>
<evidence type="ECO:0000256" key="4">
    <source>
        <dbReference type="ARBA" id="ARBA00022840"/>
    </source>
</evidence>
<dbReference type="InterPro" id="IPR003960">
    <property type="entry name" value="ATPase_AAA_CS"/>
</dbReference>
<dbReference type="InterPro" id="IPR027417">
    <property type="entry name" value="P-loop_NTPase"/>
</dbReference>
<dbReference type="InterPro" id="IPR003959">
    <property type="entry name" value="ATPase_AAA_core"/>
</dbReference>
<accession>A0AAV5QQF5</accession>
<dbReference type="Pfam" id="PF00004">
    <property type="entry name" value="AAA"/>
    <property type="match status" value="1"/>
</dbReference>
<dbReference type="RefSeq" id="XP_064853384.1">
    <property type="nucleotide sequence ID" value="XM_064997312.1"/>
</dbReference>
<dbReference type="PROSITE" id="PS00674">
    <property type="entry name" value="AAA"/>
    <property type="match status" value="1"/>
</dbReference>
<comment type="similarity">
    <text evidence="6">Belongs to the AAA ATPase family.</text>
</comment>
<gene>
    <name evidence="8" type="ORF">DASC09_037130</name>
</gene>
<dbReference type="GO" id="GO:0005524">
    <property type="term" value="F:ATP binding"/>
    <property type="evidence" value="ECO:0007669"/>
    <property type="project" value="UniProtKB-KW"/>
</dbReference>
<sequence>MPAGNLPFKSYLTDLIISVGAGVMVYYLTNQLIKTLDFSNGPTGLKSKETKKKISATLDVLKSQKPDQYKNLQLNDYELFLLDSLIIPQSIDVSFNDVGGLEEIIDDLRESILYPLTHPELFPENSILVQAPKGVLLYGPPGCGKTMLAKALAKESGANFLSIRMSLIMDKWYGESNKIVDAIFSLAKKLQPCIIFIDEIDSFLRRRESNDHEITSSIKSEFMILWDGLVNSGRILVLGATNRPNDIDEAFLRRMPKKFQINKPGGFQRMKILEKLLEGSNLDDNFDLAKLVDVTEDFSGSDLKELCRDATMNVAREYIKNNFKDGKPVNNDVKITLRPLKTSDFYINEFKNKTSQMNVYGDGRSTGSILDTVQ</sequence>
<comment type="subcellular location">
    <subcellularLocation>
        <location evidence="1">Mitochondrion outer membrane</location>
        <topology evidence="1">Single-pass membrane protein</topology>
    </subcellularLocation>
</comment>
<protein>
    <submittedName>
        <fullName evidence="8">Msp1 protein</fullName>
    </submittedName>
</protein>
<evidence type="ECO:0000256" key="3">
    <source>
        <dbReference type="ARBA" id="ARBA00022787"/>
    </source>
</evidence>
<dbReference type="SMART" id="SM00382">
    <property type="entry name" value="AAA"/>
    <property type="match status" value="1"/>
</dbReference>
<keyword evidence="2 6" id="KW-0547">Nucleotide-binding</keyword>
<keyword evidence="9" id="KW-1185">Reference proteome</keyword>
<dbReference type="GO" id="GO:0140567">
    <property type="term" value="F:membrane protein dislocase activity"/>
    <property type="evidence" value="ECO:0007669"/>
    <property type="project" value="UniProtKB-ARBA"/>
</dbReference>
<keyword evidence="3" id="KW-1000">Mitochondrion outer membrane</keyword>
<reference evidence="8 9" key="1">
    <citation type="journal article" date="2023" name="Elife">
        <title>Identification of key yeast species and microbe-microbe interactions impacting larval growth of Drosophila in the wild.</title>
        <authorList>
            <person name="Mure A."/>
            <person name="Sugiura Y."/>
            <person name="Maeda R."/>
            <person name="Honda K."/>
            <person name="Sakurai N."/>
            <person name="Takahashi Y."/>
            <person name="Watada M."/>
            <person name="Katoh T."/>
            <person name="Gotoh A."/>
            <person name="Gotoh Y."/>
            <person name="Taniguchi I."/>
            <person name="Nakamura K."/>
            <person name="Hayashi T."/>
            <person name="Katayama T."/>
            <person name="Uemura T."/>
            <person name="Hattori Y."/>
        </authorList>
    </citation>
    <scope>NUCLEOTIDE SEQUENCE [LARGE SCALE GENOMIC DNA]</scope>
    <source>
        <strain evidence="8 9">SC-9</strain>
    </source>
</reference>
<keyword evidence="3" id="KW-0472">Membrane</keyword>
<dbReference type="AlphaFoldDB" id="A0AAV5QQF5"/>
<dbReference type="GeneID" id="90074363"/>
<organism evidence="8 9">
    <name type="scientific">Saccharomycopsis crataegensis</name>
    <dbReference type="NCBI Taxonomy" id="43959"/>
    <lineage>
        <taxon>Eukaryota</taxon>
        <taxon>Fungi</taxon>
        <taxon>Dikarya</taxon>
        <taxon>Ascomycota</taxon>
        <taxon>Saccharomycotina</taxon>
        <taxon>Saccharomycetes</taxon>
        <taxon>Saccharomycopsidaceae</taxon>
        <taxon>Saccharomycopsis</taxon>
    </lineage>
</organism>
<feature type="domain" description="AAA+ ATPase" evidence="7">
    <location>
        <begin position="131"/>
        <end position="265"/>
    </location>
</feature>
<evidence type="ECO:0000256" key="6">
    <source>
        <dbReference type="RuleBase" id="RU003651"/>
    </source>
</evidence>
<evidence type="ECO:0000256" key="1">
    <source>
        <dbReference type="ARBA" id="ARBA00004572"/>
    </source>
</evidence>
<dbReference type="EMBL" id="BTFZ01000011">
    <property type="protein sequence ID" value="GMM36388.1"/>
    <property type="molecule type" value="Genomic_DNA"/>
</dbReference>
<evidence type="ECO:0000313" key="8">
    <source>
        <dbReference type="EMBL" id="GMM36388.1"/>
    </source>
</evidence>
<keyword evidence="4 6" id="KW-0067">ATP-binding</keyword>
<dbReference type="PANTHER" id="PTHR45644:SF3">
    <property type="entry name" value="FI08533P-RELATED"/>
    <property type="match status" value="1"/>
</dbReference>
<name>A0AAV5QQF5_9ASCO</name>
<dbReference type="InterPro" id="IPR041569">
    <property type="entry name" value="AAA_lid_3"/>
</dbReference>